<evidence type="ECO:0000259" key="2">
    <source>
        <dbReference type="Pfam" id="PF22622"/>
    </source>
</evidence>
<organism evidence="3 6">
    <name type="scientific">Paraburkholderia rhynchosiae</name>
    <dbReference type="NCBI Taxonomy" id="487049"/>
    <lineage>
        <taxon>Bacteria</taxon>
        <taxon>Pseudomonadati</taxon>
        <taxon>Pseudomonadota</taxon>
        <taxon>Betaproteobacteria</taxon>
        <taxon>Burkholderiales</taxon>
        <taxon>Burkholderiaceae</taxon>
        <taxon>Paraburkholderia</taxon>
    </lineage>
</organism>
<dbReference type="GO" id="GO:0003857">
    <property type="term" value="F:(3S)-3-hydroxyacyl-CoA dehydrogenase (NAD+) activity"/>
    <property type="evidence" value="ECO:0007669"/>
    <property type="project" value="TreeGrafter"/>
</dbReference>
<dbReference type="InterPro" id="IPR029069">
    <property type="entry name" value="HotDog_dom_sf"/>
</dbReference>
<keyword evidence="5" id="KW-1185">Reference proteome</keyword>
<name>A0A2N7WC28_9BURK</name>
<dbReference type="PANTHER" id="PTHR13078:SF56">
    <property type="entry name" value="PEROXISOMAL MULTIFUNCTIONAL ENZYME TYPE 2"/>
    <property type="match status" value="1"/>
</dbReference>
<proteinExistence type="predicted"/>
<dbReference type="OrthoDB" id="5522043at2"/>
<feature type="domain" description="Peroxisomal multifunctional enzyme type 2-like N-terminal" evidence="2">
    <location>
        <begin position="19"/>
        <end position="144"/>
    </location>
</feature>
<dbReference type="PANTHER" id="PTHR13078">
    <property type="entry name" value="PEROXISOMAL MULTIFUNCTIONAL ENZYME TYPE 2-RELATED"/>
    <property type="match status" value="1"/>
</dbReference>
<feature type="domain" description="MaoC-like" evidence="1">
    <location>
        <begin position="160"/>
        <end position="274"/>
    </location>
</feature>
<dbReference type="Gene3D" id="3.10.129.10">
    <property type="entry name" value="Hotdog Thioesterase"/>
    <property type="match status" value="1"/>
</dbReference>
<dbReference type="Pfam" id="PF22622">
    <property type="entry name" value="MFE-2_hydrat-2_N"/>
    <property type="match status" value="1"/>
</dbReference>
<accession>A0A2N7WC28</accession>
<dbReference type="InterPro" id="IPR002539">
    <property type="entry name" value="MaoC-like_dom"/>
</dbReference>
<dbReference type="GO" id="GO:0006635">
    <property type="term" value="P:fatty acid beta-oxidation"/>
    <property type="evidence" value="ECO:0007669"/>
    <property type="project" value="TreeGrafter"/>
</dbReference>
<dbReference type="CDD" id="cd03448">
    <property type="entry name" value="HDE_HSD"/>
    <property type="match status" value="1"/>
</dbReference>
<dbReference type="Proteomes" id="UP000235659">
    <property type="component" value="Unassembled WGS sequence"/>
</dbReference>
<evidence type="ECO:0000313" key="6">
    <source>
        <dbReference type="Proteomes" id="UP000494205"/>
    </source>
</evidence>
<evidence type="ECO:0000313" key="5">
    <source>
        <dbReference type="Proteomes" id="UP000235659"/>
    </source>
</evidence>
<gene>
    <name evidence="4" type="ORF">C0Z16_26135</name>
    <name evidence="3" type="ORF">LMG27174_05488</name>
</gene>
<dbReference type="EMBL" id="PNXY01000022">
    <property type="protein sequence ID" value="PMS26947.1"/>
    <property type="molecule type" value="Genomic_DNA"/>
</dbReference>
<reference evidence="4 5" key="1">
    <citation type="submission" date="2018-01" db="EMBL/GenBank/DDBJ databases">
        <title>Whole genome analyses suggest that Burkholderia sensu lato contains two further novel genera in the rhizoxinica-symbiotica group Mycetohabitans gen. nov., and Trinickia gen. nov.: implications for the evolution of diazotrophy and nodulation in the Burkholderiaceae.</title>
        <authorList>
            <person name="Estrada-de los Santos P."/>
            <person name="Palmer M."/>
            <person name="Chavez-Ramirez B."/>
            <person name="Beukes C."/>
            <person name="Steenkamp E.T."/>
            <person name="Hirsch A.M."/>
            <person name="Manyaka P."/>
            <person name="Maluk M."/>
            <person name="Lafos M."/>
            <person name="Crook M."/>
            <person name="Gross E."/>
            <person name="Simon M.F."/>
            <person name="Bueno dos Reis Junior F."/>
            <person name="Poole P.S."/>
            <person name="Venter S.N."/>
            <person name="James E.K."/>
        </authorList>
    </citation>
    <scope>NUCLEOTIDE SEQUENCE [LARGE SCALE GENOMIC DNA]</scope>
    <source>
        <strain evidence="4 5">WSM 3937</strain>
    </source>
</reference>
<dbReference type="GO" id="GO:0004300">
    <property type="term" value="F:enoyl-CoA hydratase activity"/>
    <property type="evidence" value="ECO:0007669"/>
    <property type="project" value="TreeGrafter"/>
</dbReference>
<evidence type="ECO:0000259" key="1">
    <source>
        <dbReference type="Pfam" id="PF01575"/>
    </source>
</evidence>
<sequence length="290" mass="32236">MNLERLLAKRFPLIAHHISPRDCILYSLGIGVGATPDDRDHLQFTYEDGLKVFPSMVNVISHPGAWIKEPEFEVDWVKLLHGEQSFAIHRPLEPGKTYVGSYRITGVIDKGVGKGAMLYLEKELREKDQAEIVGTVTSTYVLRGDGGCGSTIANTPPIHSVPERPADFECAIATLPQAALIYRLSGDYNPIHADPELAKKAGFDRPILHGLCSFGVATRAILQTCCDSRPERLRTMQLRFSAPVYPGETVITEIWRDGRIVSFRSRVAERDVVVLNNGRAEVEAAYFHQP</sequence>
<dbReference type="Proteomes" id="UP000494205">
    <property type="component" value="Unassembled WGS sequence"/>
</dbReference>
<reference evidence="3 6" key="2">
    <citation type="submission" date="2020-04" db="EMBL/GenBank/DDBJ databases">
        <authorList>
            <person name="De Canck E."/>
        </authorList>
    </citation>
    <scope>NUCLEOTIDE SEQUENCE [LARGE SCALE GENOMIC DNA]</scope>
    <source>
        <strain evidence="3 6">LMG 27174</strain>
    </source>
</reference>
<dbReference type="AlphaFoldDB" id="A0A2N7WC28"/>
<dbReference type="GO" id="GO:0044594">
    <property type="term" value="F:17-beta-hydroxysteroid dehydrogenase (NAD+) activity"/>
    <property type="evidence" value="ECO:0007669"/>
    <property type="project" value="TreeGrafter"/>
</dbReference>
<evidence type="ECO:0000313" key="4">
    <source>
        <dbReference type="EMBL" id="PMS26947.1"/>
    </source>
</evidence>
<protein>
    <submittedName>
        <fullName evidence="4">3-alpha,7-alpha, 12-alpha-trihydroxy-5-beta-cholest-24-enoyl-CoA hydratase</fullName>
    </submittedName>
</protein>
<dbReference type="RefSeq" id="WP_102634956.1">
    <property type="nucleotide sequence ID" value="NZ_CADIJZ010000024.1"/>
</dbReference>
<dbReference type="SUPFAM" id="SSF54637">
    <property type="entry name" value="Thioesterase/thiol ester dehydrase-isomerase"/>
    <property type="match status" value="2"/>
</dbReference>
<dbReference type="Pfam" id="PF01575">
    <property type="entry name" value="MaoC_dehydratas"/>
    <property type="match status" value="1"/>
</dbReference>
<dbReference type="InterPro" id="IPR054357">
    <property type="entry name" value="MFE-2_N"/>
</dbReference>
<dbReference type="EMBL" id="CADIJZ010000024">
    <property type="protein sequence ID" value="CAB3727379.1"/>
    <property type="molecule type" value="Genomic_DNA"/>
</dbReference>
<evidence type="ECO:0000313" key="3">
    <source>
        <dbReference type="EMBL" id="CAB3727379.1"/>
    </source>
</evidence>